<dbReference type="EMBL" id="SZYE01000110">
    <property type="protein sequence ID" value="TKR23102.1"/>
    <property type="molecule type" value="Genomic_DNA"/>
</dbReference>
<evidence type="ECO:0000313" key="3">
    <source>
        <dbReference type="Proteomes" id="UP000308121"/>
    </source>
</evidence>
<reference evidence="2 3" key="1">
    <citation type="submission" date="2019-05" db="EMBL/GenBank/DDBJ databases">
        <title>Genome sequence of Cellulomonas hominis strain CS1.</title>
        <authorList>
            <person name="Belmont J."/>
            <person name="Maclea K.S."/>
        </authorList>
    </citation>
    <scope>NUCLEOTIDE SEQUENCE [LARGE SCALE GENOMIC DNA]</scope>
    <source>
        <strain evidence="2 3">CS1</strain>
    </source>
</reference>
<name>A0A7Z8NQ31_9CELL</name>
<organism evidence="2 3">
    <name type="scientific">Cellulomonas hominis</name>
    <dbReference type="NCBI Taxonomy" id="156981"/>
    <lineage>
        <taxon>Bacteria</taxon>
        <taxon>Bacillati</taxon>
        <taxon>Actinomycetota</taxon>
        <taxon>Actinomycetes</taxon>
        <taxon>Micrococcales</taxon>
        <taxon>Cellulomonadaceae</taxon>
        <taxon>Cellulomonas</taxon>
    </lineage>
</organism>
<accession>A0A7Z8NQ31</accession>
<evidence type="ECO:0000313" key="2">
    <source>
        <dbReference type="EMBL" id="TKR23102.1"/>
    </source>
</evidence>
<gene>
    <name evidence="2" type="ORF">FA014_13025</name>
</gene>
<sequence length="265" mass="27078">MLHEPTRRPITALPAPVEDDGSRRPWRVRRAGLLDVNPLARMIAAHLPFVDLDGDGEPDPGPDPEQAGPATRLMLSLGAMEHGEVWLADAAATEERGAGDGHAPADVAAVAVWLPPDADRLGADLQRVVARELGVRVDPHPEPARAPVRAIADATARTLTLVREAGAERVLVLLADDGRAAAGERGALLAALLAPVAAEQGAAGRDVLAVTVDPAQVADLRALGFAEVARTPLGAASLWLGALRAGAAATGAGAPARAQAATATA</sequence>
<dbReference type="RefSeq" id="WP_154730098.1">
    <property type="nucleotide sequence ID" value="NZ_SZYE01000110.1"/>
</dbReference>
<dbReference type="OrthoDB" id="4826704at2"/>
<protein>
    <submittedName>
        <fullName evidence="2">Uncharacterized protein</fullName>
    </submittedName>
</protein>
<dbReference type="AlphaFoldDB" id="A0A7Z8NQ31"/>
<proteinExistence type="predicted"/>
<feature type="region of interest" description="Disordered" evidence="1">
    <location>
        <begin position="1"/>
        <end position="23"/>
    </location>
</feature>
<comment type="caution">
    <text evidence="2">The sequence shown here is derived from an EMBL/GenBank/DDBJ whole genome shotgun (WGS) entry which is preliminary data.</text>
</comment>
<dbReference type="Proteomes" id="UP000308121">
    <property type="component" value="Unassembled WGS sequence"/>
</dbReference>
<evidence type="ECO:0000256" key="1">
    <source>
        <dbReference type="SAM" id="MobiDB-lite"/>
    </source>
</evidence>